<evidence type="ECO:0000256" key="6">
    <source>
        <dbReference type="RuleBase" id="RU004168"/>
    </source>
</evidence>
<evidence type="ECO:0000256" key="2">
    <source>
        <dbReference type="ARBA" id="ARBA00012150"/>
    </source>
</evidence>
<name>A0A1H9VSZ8_9ACTN</name>
<evidence type="ECO:0000256" key="7">
    <source>
        <dbReference type="SAM" id="MobiDB-lite"/>
    </source>
</evidence>
<organism evidence="9 10">
    <name type="scientific">Streptomyces qinglanensis</name>
    <dbReference type="NCBI Taxonomy" id="943816"/>
    <lineage>
        <taxon>Bacteria</taxon>
        <taxon>Bacillati</taxon>
        <taxon>Actinomycetota</taxon>
        <taxon>Actinomycetes</taxon>
        <taxon>Kitasatosporales</taxon>
        <taxon>Streptomycetaceae</taxon>
        <taxon>Streptomyces</taxon>
    </lineage>
</organism>
<dbReference type="EMBL" id="FOGO01000013">
    <property type="protein sequence ID" value="SES24671.1"/>
    <property type="molecule type" value="Genomic_DNA"/>
</dbReference>
<dbReference type="InterPro" id="IPR036046">
    <property type="entry name" value="Acylphosphatase-like_dom_sf"/>
</dbReference>
<sequence>MAAINPTDDADGTPREQLSEQMSEQFAEQFAEEPDRVRPEEPARLTAWVRGEVQGVGFRWFTRAAALRIGRLVGFALNLGDGRVQIVAEGTRADCGHLLEWLRSGDTPGRVDGVTEIWDTPRGGYRGFAIR</sequence>
<dbReference type="InterPro" id="IPR020456">
    <property type="entry name" value="Acylphosphatase"/>
</dbReference>
<feature type="active site" evidence="5">
    <location>
        <position position="78"/>
    </location>
</feature>
<proteinExistence type="inferred from homology"/>
<dbReference type="InterPro" id="IPR017968">
    <property type="entry name" value="Acylphosphatase_CS"/>
</dbReference>
<evidence type="ECO:0000256" key="4">
    <source>
        <dbReference type="ARBA" id="ARBA00047645"/>
    </source>
</evidence>
<feature type="region of interest" description="Disordered" evidence="7">
    <location>
        <begin position="1"/>
        <end position="41"/>
    </location>
</feature>
<evidence type="ECO:0000256" key="1">
    <source>
        <dbReference type="ARBA" id="ARBA00005614"/>
    </source>
</evidence>
<dbReference type="PROSITE" id="PS51160">
    <property type="entry name" value="ACYLPHOSPHATASE_3"/>
    <property type="match status" value="1"/>
</dbReference>
<dbReference type="NCBIfam" id="NF010997">
    <property type="entry name" value="PRK14422.1"/>
    <property type="match status" value="1"/>
</dbReference>
<dbReference type="PANTHER" id="PTHR47268">
    <property type="entry name" value="ACYLPHOSPHATASE"/>
    <property type="match status" value="1"/>
</dbReference>
<dbReference type="SUPFAM" id="SSF54975">
    <property type="entry name" value="Acylphosphatase/BLUF domain-like"/>
    <property type="match status" value="1"/>
</dbReference>
<keyword evidence="5" id="KW-0378">Hydrolase</keyword>
<dbReference type="Pfam" id="PF00708">
    <property type="entry name" value="Acylphosphatase"/>
    <property type="match status" value="1"/>
</dbReference>
<dbReference type="GO" id="GO:0003998">
    <property type="term" value="F:acylphosphatase activity"/>
    <property type="evidence" value="ECO:0007669"/>
    <property type="project" value="UniProtKB-EC"/>
</dbReference>
<gene>
    <name evidence="9" type="ORF">SAMN05421870_11387</name>
</gene>
<dbReference type="InterPro" id="IPR001792">
    <property type="entry name" value="Acylphosphatase-like_dom"/>
</dbReference>
<evidence type="ECO:0000313" key="9">
    <source>
        <dbReference type="EMBL" id="SES24671.1"/>
    </source>
</evidence>
<dbReference type="Gene3D" id="3.30.70.100">
    <property type="match status" value="1"/>
</dbReference>
<dbReference type="AlphaFoldDB" id="A0A1H9VSZ8"/>
<keyword evidence="10" id="KW-1185">Reference proteome</keyword>
<dbReference type="Proteomes" id="UP000182841">
    <property type="component" value="Unassembled WGS sequence"/>
</dbReference>
<comment type="catalytic activity">
    <reaction evidence="4 5">
        <text>an acyl phosphate + H2O = a carboxylate + phosphate + H(+)</text>
        <dbReference type="Rhea" id="RHEA:14965"/>
        <dbReference type="ChEBI" id="CHEBI:15377"/>
        <dbReference type="ChEBI" id="CHEBI:15378"/>
        <dbReference type="ChEBI" id="CHEBI:29067"/>
        <dbReference type="ChEBI" id="CHEBI:43474"/>
        <dbReference type="ChEBI" id="CHEBI:59918"/>
        <dbReference type="EC" id="3.6.1.7"/>
    </reaction>
</comment>
<reference evidence="10" key="1">
    <citation type="submission" date="2016-10" db="EMBL/GenBank/DDBJ databases">
        <authorList>
            <person name="Varghese N."/>
            <person name="Submissions S."/>
        </authorList>
    </citation>
    <scope>NUCLEOTIDE SEQUENCE [LARGE SCALE GENOMIC DNA]</scope>
    <source>
        <strain evidence="10">CGMCC 4.6825</strain>
    </source>
</reference>
<dbReference type="PANTHER" id="PTHR47268:SF4">
    <property type="entry name" value="ACYLPHOSPHATASE"/>
    <property type="match status" value="1"/>
</dbReference>
<feature type="active site" evidence="5">
    <location>
        <position position="59"/>
    </location>
</feature>
<dbReference type="STRING" id="943816.AN217_22660"/>
<evidence type="ECO:0000259" key="8">
    <source>
        <dbReference type="PROSITE" id="PS51160"/>
    </source>
</evidence>
<protein>
    <recommendedName>
        <fullName evidence="3 5">acylphosphatase</fullName>
        <ecNumber evidence="2 5">3.6.1.7</ecNumber>
    </recommendedName>
</protein>
<dbReference type="EC" id="3.6.1.7" evidence="2 5"/>
<accession>A0A1H9VSZ8</accession>
<comment type="similarity">
    <text evidence="1 6">Belongs to the acylphosphatase family.</text>
</comment>
<feature type="domain" description="Acylphosphatase-like" evidence="8">
    <location>
        <begin position="44"/>
        <end position="131"/>
    </location>
</feature>
<evidence type="ECO:0000256" key="3">
    <source>
        <dbReference type="ARBA" id="ARBA00015991"/>
    </source>
</evidence>
<dbReference type="PROSITE" id="PS00150">
    <property type="entry name" value="ACYLPHOSPHATASE_1"/>
    <property type="match status" value="1"/>
</dbReference>
<evidence type="ECO:0000313" key="10">
    <source>
        <dbReference type="Proteomes" id="UP000182841"/>
    </source>
</evidence>
<evidence type="ECO:0000256" key="5">
    <source>
        <dbReference type="PROSITE-ProRule" id="PRU00520"/>
    </source>
</evidence>